<keyword evidence="5" id="KW-0479">Metal-binding</keyword>
<keyword evidence="8" id="KW-0067">ATP-binding</keyword>
<accession>A0A520MS68</accession>
<keyword evidence="9" id="KW-0460">Magnesium</keyword>
<comment type="pathway">
    <text evidence="1">Purine metabolism; IMP biosynthesis via de novo pathway; 5-amino-1-(5-phospho-D-ribosyl)imidazole from N(2)-formyl-N(1)-(5-phospho-D-ribosyl)glycinamide: step 1/2.</text>
</comment>
<evidence type="ECO:0000256" key="8">
    <source>
        <dbReference type="ARBA" id="ARBA00022840"/>
    </source>
</evidence>
<dbReference type="EC" id="6.3.5.3" evidence="3 11"/>
<dbReference type="NCBIfam" id="TIGR01735">
    <property type="entry name" value="FGAM_synt"/>
    <property type="match status" value="1"/>
</dbReference>
<dbReference type="InterPro" id="IPR055181">
    <property type="entry name" value="FGAR-AT_PurM_N-like"/>
</dbReference>
<dbReference type="Proteomes" id="UP000320146">
    <property type="component" value="Unassembled WGS sequence"/>
</dbReference>
<dbReference type="InterPro" id="IPR010073">
    <property type="entry name" value="PurL_large"/>
</dbReference>
<feature type="domain" description="Phosphoribosylformylglycinamidine synthase linker" evidence="13">
    <location>
        <begin position="159"/>
        <end position="205"/>
    </location>
</feature>
<evidence type="ECO:0000256" key="9">
    <source>
        <dbReference type="ARBA" id="ARBA00022842"/>
    </source>
</evidence>
<feature type="domain" description="Phosphoribosylformylglycinamidine synthase N-terminal" evidence="14">
    <location>
        <begin position="35"/>
        <end position="136"/>
    </location>
</feature>
<dbReference type="CDD" id="cd02203">
    <property type="entry name" value="PurL_repeat1"/>
    <property type="match status" value="1"/>
</dbReference>
<sequence length="1257" mass="140422">MMSNKIIFLQGHDVFSKAKKTKFFGNTLEIENGKYIFVLIVAKEISNEDITKLKSLLGAIEMDFSPNLVITPRIGTQSSWSSKAQDIFTNIGIDSVSRIERLKAFETESSEKIIAKIFDKMTESHFFKLPTQEELFFNLERKKSKSYDIHKDQDLIFSLNDELGLALNEVEQSYLNSLFEKLDRPITDAELMMFSQINSEHCRHKIFRSNWKTDIPFSHDSLFDAIKSTTKNEMDHVLSAYHDNSAVIKANGTSLLEINGDNRYKSFKGEVDTTIKVETHNHPTGISPFEGAATGSGGEIRDCSATGRVARPKAGFMGLCLSHLRLGETLEPWEEPELKPDFLSSPKDILTDAPIGSASYNNEFGRPAIFGYFRTLEYQKQGFHKPIMLAGGVGSIKQVQIEKGKPSAGDAVIVLGGPAMLIGLGGGSASSTKKTSDNSDLDYASVQRSNPEMQRRAQQVLDKFNERSSKNPITFIHDVGAGGISNAIPELAKDTNLGVEINLEKIDAADQTMSPMELWCNESQERYVFTIPMVKVPALDHICKRERCPYSVAGTLTNEKSIKIKFHDEEIVNLTIEDLFGEIPLPDLIAQDYDRSSQQEDLPSDNLKKLIFTVLNFPVVGSKKFLITIGDRTVNGLVFRDQLIGNRQMPVSDYAATFDDYNSDSGQVFSIGEKPNIAIQNPEASVRMALSEALLNIAGVKHEALSKITFSANWMSSTKTADERGDLVRGVQAVSNMADALNLSIPVGKDSLSMNVNWKKENEEHSVTSPMTLNISSFSNVKDLNKSVTPELSDVDSTLLHLWVHKDKYRMGGSSLFQSFKLFGGPTPDIDDVAAFKSLFDGTQKLLEDELILAMHDISDGGMITALIEMALCSNTGLDIDLDYPEKSKIVPKLFSEESGLIIEVNNKNLEQVRKYLGGLDINFEEIAKKNNQKTLTINSFRENLFTETLDNLFDQWSKVSFEMQKMRDTKEAAEQEKSAHRDYAEFLTPKINFNIPTSGKRLFTQKPKVALLREQGINGHYDMAAALMESGFEVIDLHMSEIGKRITNLDAYQGLVVPGGFSYGDVLGAGSGMASTIIFNKQIKKIFSNFLENDKNFALGICNGCQFMSGLNSIIAGAEDWPQFVRNDSDQYECRLVQLKIEESKSIFFDGMAGSIIPVMVSHGEGKAIFNNKESNVVARYVDPLHRTTKHYPFNPNGSEEGVAGVCNKDGRIMIMMPHPERTYLAKQYSWSPKEWNHYSPWFKMFDNAYQFAKKN</sequence>
<evidence type="ECO:0000256" key="3">
    <source>
        <dbReference type="ARBA" id="ARBA00012747"/>
    </source>
</evidence>
<dbReference type="Gene3D" id="3.90.650.10">
    <property type="entry name" value="PurM-like C-terminal domain"/>
    <property type="match status" value="2"/>
</dbReference>
<dbReference type="Pfam" id="PF18072">
    <property type="entry name" value="FGAR-AT_linker"/>
    <property type="match status" value="1"/>
</dbReference>
<dbReference type="Pfam" id="PF02769">
    <property type="entry name" value="AIRS_C"/>
    <property type="match status" value="2"/>
</dbReference>
<evidence type="ECO:0000256" key="1">
    <source>
        <dbReference type="ARBA" id="ARBA00004920"/>
    </source>
</evidence>
<keyword evidence="6" id="KW-0547">Nucleotide-binding</keyword>
<evidence type="ECO:0000256" key="10">
    <source>
        <dbReference type="ARBA" id="ARBA00022962"/>
    </source>
</evidence>
<dbReference type="InterPro" id="IPR040707">
    <property type="entry name" value="FGAR-AT_N"/>
</dbReference>
<dbReference type="EMBL" id="SHBL01000015">
    <property type="protein sequence ID" value="RZO24071.1"/>
    <property type="molecule type" value="Genomic_DNA"/>
</dbReference>
<keyword evidence="7" id="KW-0658">Purine biosynthesis</keyword>
<evidence type="ECO:0000313" key="17">
    <source>
        <dbReference type="Proteomes" id="UP000320146"/>
    </source>
</evidence>
<feature type="domain" description="PurM-like C-terminal" evidence="12">
    <location>
        <begin position="408"/>
        <end position="565"/>
    </location>
</feature>
<comment type="caution">
    <text evidence="16">The sequence shown here is derived from an EMBL/GenBank/DDBJ whole genome shotgun (WGS) entry which is preliminary data.</text>
</comment>
<dbReference type="Gene3D" id="3.30.1330.10">
    <property type="entry name" value="PurM-like, N-terminal domain"/>
    <property type="match status" value="2"/>
</dbReference>
<dbReference type="PANTHER" id="PTHR10099">
    <property type="entry name" value="PHOSPHORIBOSYLFORMYLGLYCINAMIDINE SYNTHASE"/>
    <property type="match status" value="1"/>
</dbReference>
<evidence type="ECO:0000256" key="2">
    <source>
        <dbReference type="ARBA" id="ARBA00008608"/>
    </source>
</evidence>
<dbReference type="GO" id="GO:0005737">
    <property type="term" value="C:cytoplasm"/>
    <property type="evidence" value="ECO:0007669"/>
    <property type="project" value="TreeGrafter"/>
</dbReference>
<dbReference type="SUPFAM" id="SSF56042">
    <property type="entry name" value="PurM C-terminal domain-like"/>
    <property type="match status" value="2"/>
</dbReference>
<feature type="domain" description="PurM-like C-terminal" evidence="12">
    <location>
        <begin position="811"/>
        <end position="936"/>
    </location>
</feature>
<evidence type="ECO:0000256" key="5">
    <source>
        <dbReference type="ARBA" id="ARBA00022723"/>
    </source>
</evidence>
<dbReference type="InterPro" id="IPR036921">
    <property type="entry name" value="PurM-like_N_sf"/>
</dbReference>
<comment type="similarity">
    <text evidence="2">In the N-terminal section; belongs to the FGAMS family.</text>
</comment>
<dbReference type="SUPFAM" id="SSF52317">
    <property type="entry name" value="Class I glutamine amidotransferase-like"/>
    <property type="match status" value="1"/>
</dbReference>
<dbReference type="InterPro" id="IPR029062">
    <property type="entry name" value="Class_I_gatase-like"/>
</dbReference>
<keyword evidence="4 16" id="KW-0436">Ligase</keyword>
<dbReference type="Pfam" id="PF22689">
    <property type="entry name" value="FGAR-AT_PurM_N-like"/>
    <property type="match status" value="1"/>
</dbReference>
<dbReference type="Pfam" id="PF18076">
    <property type="entry name" value="FGAR-AT_N"/>
    <property type="match status" value="1"/>
</dbReference>
<dbReference type="AlphaFoldDB" id="A0A520MS68"/>
<dbReference type="CDD" id="cd01740">
    <property type="entry name" value="GATase1_FGAR_AT"/>
    <property type="match status" value="1"/>
</dbReference>
<keyword evidence="10" id="KW-0315">Glutamine amidotransferase</keyword>
<dbReference type="CDD" id="cd02204">
    <property type="entry name" value="PurL_repeat2"/>
    <property type="match status" value="1"/>
</dbReference>
<name>A0A520MS68_9GAMM</name>
<evidence type="ECO:0000259" key="12">
    <source>
        <dbReference type="Pfam" id="PF02769"/>
    </source>
</evidence>
<organism evidence="16 17">
    <name type="scientific">SAR86 cluster bacterium</name>
    <dbReference type="NCBI Taxonomy" id="2030880"/>
    <lineage>
        <taxon>Bacteria</taxon>
        <taxon>Pseudomonadati</taxon>
        <taxon>Pseudomonadota</taxon>
        <taxon>Gammaproteobacteria</taxon>
        <taxon>SAR86 cluster</taxon>
    </lineage>
</organism>
<dbReference type="PROSITE" id="PS51273">
    <property type="entry name" value="GATASE_TYPE_1"/>
    <property type="match status" value="1"/>
</dbReference>
<evidence type="ECO:0000256" key="6">
    <source>
        <dbReference type="ARBA" id="ARBA00022741"/>
    </source>
</evidence>
<protein>
    <recommendedName>
        <fullName evidence="3 11">Phosphoribosylformylglycinamidine synthase</fullName>
        <ecNumber evidence="3 11">6.3.5.3</ecNumber>
    </recommendedName>
</protein>
<dbReference type="Pfam" id="PF13507">
    <property type="entry name" value="GATase_5"/>
    <property type="match status" value="1"/>
</dbReference>
<evidence type="ECO:0000259" key="13">
    <source>
        <dbReference type="Pfam" id="PF18072"/>
    </source>
</evidence>
<dbReference type="Gene3D" id="3.40.50.880">
    <property type="match status" value="1"/>
</dbReference>
<dbReference type="GO" id="GO:0046872">
    <property type="term" value="F:metal ion binding"/>
    <property type="evidence" value="ECO:0007669"/>
    <property type="project" value="UniProtKB-KW"/>
</dbReference>
<reference evidence="16 17" key="1">
    <citation type="submission" date="2019-02" db="EMBL/GenBank/DDBJ databases">
        <title>Prokaryotic population dynamics and viral predation in marine succession experiment using metagenomics: the confinement effect.</title>
        <authorList>
            <person name="Haro-Moreno J.M."/>
            <person name="Rodriguez-Valera F."/>
            <person name="Lopez-Perez M."/>
        </authorList>
    </citation>
    <scope>NUCLEOTIDE SEQUENCE [LARGE SCALE GENOMIC DNA]</scope>
    <source>
        <strain evidence="16">MED-G166</strain>
    </source>
</reference>
<evidence type="ECO:0000313" key="16">
    <source>
        <dbReference type="EMBL" id="RZO24071.1"/>
    </source>
</evidence>
<dbReference type="PANTHER" id="PTHR10099:SF1">
    <property type="entry name" value="PHOSPHORIBOSYLFORMYLGLYCINAMIDINE SYNTHASE"/>
    <property type="match status" value="1"/>
</dbReference>
<gene>
    <name evidence="16" type="ORF">EVA99_02415</name>
</gene>
<feature type="domain" description="FGAR-AT PurM N-terminal-like" evidence="15">
    <location>
        <begin position="622"/>
        <end position="779"/>
    </location>
</feature>
<proteinExistence type="inferred from homology"/>
<dbReference type="SMART" id="SM01211">
    <property type="entry name" value="GATase_5"/>
    <property type="match status" value="1"/>
</dbReference>
<dbReference type="SUPFAM" id="SSF82697">
    <property type="entry name" value="PurS-like"/>
    <property type="match status" value="1"/>
</dbReference>
<dbReference type="SUPFAM" id="SSF55326">
    <property type="entry name" value="PurM N-terminal domain-like"/>
    <property type="match status" value="2"/>
</dbReference>
<dbReference type="NCBIfam" id="NF003672">
    <property type="entry name" value="PRK05297.1"/>
    <property type="match status" value="1"/>
</dbReference>
<evidence type="ECO:0000256" key="7">
    <source>
        <dbReference type="ARBA" id="ARBA00022755"/>
    </source>
</evidence>
<dbReference type="SUPFAM" id="SSF109736">
    <property type="entry name" value="FGAM synthase PurL, linker domain"/>
    <property type="match status" value="1"/>
</dbReference>
<dbReference type="GO" id="GO:0004642">
    <property type="term" value="F:phosphoribosylformylglycinamidine synthase activity"/>
    <property type="evidence" value="ECO:0007669"/>
    <property type="project" value="UniProtKB-UniRule"/>
</dbReference>
<evidence type="ECO:0000259" key="14">
    <source>
        <dbReference type="Pfam" id="PF18076"/>
    </source>
</evidence>
<dbReference type="InterPro" id="IPR036676">
    <property type="entry name" value="PurM-like_C_sf"/>
</dbReference>
<dbReference type="UniPathway" id="UPA00074">
    <property type="reaction ID" value="UER00128"/>
</dbReference>
<evidence type="ECO:0000256" key="4">
    <source>
        <dbReference type="ARBA" id="ARBA00022598"/>
    </source>
</evidence>
<dbReference type="GO" id="GO:0005524">
    <property type="term" value="F:ATP binding"/>
    <property type="evidence" value="ECO:0007669"/>
    <property type="project" value="UniProtKB-KW"/>
</dbReference>
<dbReference type="Gene3D" id="1.10.8.750">
    <property type="entry name" value="Phosphoribosylformylglycinamidine synthase, linker domain"/>
    <property type="match status" value="1"/>
</dbReference>
<dbReference type="GO" id="GO:0006189">
    <property type="term" value="P:'de novo' IMP biosynthetic process"/>
    <property type="evidence" value="ECO:0007669"/>
    <property type="project" value="UniProtKB-UniRule"/>
</dbReference>
<dbReference type="FunFam" id="3.90.650.10:FF:000024">
    <property type="entry name" value="Phosphoribosylformylglycinamidine synthase"/>
    <property type="match status" value="1"/>
</dbReference>
<dbReference type="InterPro" id="IPR010918">
    <property type="entry name" value="PurM-like_C_dom"/>
</dbReference>
<evidence type="ECO:0000259" key="15">
    <source>
        <dbReference type="Pfam" id="PF22689"/>
    </source>
</evidence>
<evidence type="ECO:0000256" key="11">
    <source>
        <dbReference type="NCBIfam" id="TIGR01735"/>
    </source>
</evidence>
<dbReference type="InterPro" id="IPR036604">
    <property type="entry name" value="PurS-like_sf"/>
</dbReference>
<dbReference type="InterPro" id="IPR041609">
    <property type="entry name" value="PurL_linker"/>
</dbReference>